<sequence>MSCRYYKYLVQILPRSILQQSFYRKICIILQETFSGVVIGLTLFASSALETGTSYGGSPDRLQLTAIHVMLDKNSLGSCAVL</sequence>
<name>A0A1L9S9C9_9EURO</name>
<dbReference type="AlphaFoldDB" id="A0A1L9S9C9"/>
<dbReference type="Proteomes" id="UP000184188">
    <property type="component" value="Unassembled WGS sequence"/>
</dbReference>
<gene>
    <name evidence="1" type="ORF">ASPZODRAFT_135793</name>
</gene>
<proteinExistence type="predicted"/>
<organism evidence="1 2">
    <name type="scientific">Penicilliopsis zonata CBS 506.65</name>
    <dbReference type="NCBI Taxonomy" id="1073090"/>
    <lineage>
        <taxon>Eukaryota</taxon>
        <taxon>Fungi</taxon>
        <taxon>Dikarya</taxon>
        <taxon>Ascomycota</taxon>
        <taxon>Pezizomycotina</taxon>
        <taxon>Eurotiomycetes</taxon>
        <taxon>Eurotiomycetidae</taxon>
        <taxon>Eurotiales</taxon>
        <taxon>Aspergillaceae</taxon>
        <taxon>Penicilliopsis</taxon>
    </lineage>
</organism>
<keyword evidence="2" id="KW-1185">Reference proteome</keyword>
<accession>A0A1L9S9C9</accession>
<evidence type="ECO:0000313" key="1">
    <source>
        <dbReference type="EMBL" id="OJJ43771.1"/>
    </source>
</evidence>
<dbReference type="RefSeq" id="XP_022578281.1">
    <property type="nucleotide sequence ID" value="XM_022723900.1"/>
</dbReference>
<dbReference type="GeneID" id="34610365"/>
<protein>
    <submittedName>
        <fullName evidence="1">Uncharacterized protein</fullName>
    </submittedName>
</protein>
<dbReference type="EMBL" id="KV878350">
    <property type="protein sequence ID" value="OJJ43771.1"/>
    <property type="molecule type" value="Genomic_DNA"/>
</dbReference>
<dbReference type="VEuPathDB" id="FungiDB:ASPZODRAFT_135793"/>
<evidence type="ECO:0000313" key="2">
    <source>
        <dbReference type="Proteomes" id="UP000184188"/>
    </source>
</evidence>
<reference evidence="2" key="1">
    <citation type="journal article" date="2017" name="Genome Biol.">
        <title>Comparative genomics reveals high biological diversity and specific adaptations in the industrially and medically important fungal genus Aspergillus.</title>
        <authorList>
            <person name="de Vries R.P."/>
            <person name="Riley R."/>
            <person name="Wiebenga A."/>
            <person name="Aguilar-Osorio G."/>
            <person name="Amillis S."/>
            <person name="Uchima C.A."/>
            <person name="Anderluh G."/>
            <person name="Asadollahi M."/>
            <person name="Askin M."/>
            <person name="Barry K."/>
            <person name="Battaglia E."/>
            <person name="Bayram O."/>
            <person name="Benocci T."/>
            <person name="Braus-Stromeyer S.A."/>
            <person name="Caldana C."/>
            <person name="Canovas D."/>
            <person name="Cerqueira G.C."/>
            <person name="Chen F."/>
            <person name="Chen W."/>
            <person name="Choi C."/>
            <person name="Clum A."/>
            <person name="Dos Santos R.A."/>
            <person name="Damasio A.R."/>
            <person name="Diallinas G."/>
            <person name="Emri T."/>
            <person name="Fekete E."/>
            <person name="Flipphi M."/>
            <person name="Freyberg S."/>
            <person name="Gallo A."/>
            <person name="Gournas C."/>
            <person name="Habgood R."/>
            <person name="Hainaut M."/>
            <person name="Harispe M.L."/>
            <person name="Henrissat B."/>
            <person name="Hilden K.S."/>
            <person name="Hope R."/>
            <person name="Hossain A."/>
            <person name="Karabika E."/>
            <person name="Karaffa L."/>
            <person name="Karanyi Z."/>
            <person name="Krasevec N."/>
            <person name="Kuo A."/>
            <person name="Kusch H."/>
            <person name="LaButti K."/>
            <person name="Lagendijk E.L."/>
            <person name="Lapidus A."/>
            <person name="Levasseur A."/>
            <person name="Lindquist E."/>
            <person name="Lipzen A."/>
            <person name="Logrieco A.F."/>
            <person name="MacCabe A."/>
            <person name="Maekelae M.R."/>
            <person name="Malavazi I."/>
            <person name="Melin P."/>
            <person name="Meyer V."/>
            <person name="Mielnichuk N."/>
            <person name="Miskei M."/>
            <person name="Molnar A.P."/>
            <person name="Mule G."/>
            <person name="Ngan C.Y."/>
            <person name="Orejas M."/>
            <person name="Orosz E."/>
            <person name="Ouedraogo J.P."/>
            <person name="Overkamp K.M."/>
            <person name="Park H.-S."/>
            <person name="Perrone G."/>
            <person name="Piumi F."/>
            <person name="Punt P.J."/>
            <person name="Ram A.F."/>
            <person name="Ramon A."/>
            <person name="Rauscher S."/>
            <person name="Record E."/>
            <person name="Riano-Pachon D.M."/>
            <person name="Robert V."/>
            <person name="Roehrig J."/>
            <person name="Ruller R."/>
            <person name="Salamov A."/>
            <person name="Salih N.S."/>
            <person name="Samson R.A."/>
            <person name="Sandor E."/>
            <person name="Sanguinetti M."/>
            <person name="Schuetze T."/>
            <person name="Sepcic K."/>
            <person name="Shelest E."/>
            <person name="Sherlock G."/>
            <person name="Sophianopoulou V."/>
            <person name="Squina F.M."/>
            <person name="Sun H."/>
            <person name="Susca A."/>
            <person name="Todd R.B."/>
            <person name="Tsang A."/>
            <person name="Unkles S.E."/>
            <person name="van de Wiele N."/>
            <person name="van Rossen-Uffink D."/>
            <person name="Oliveira J.V."/>
            <person name="Vesth T.C."/>
            <person name="Visser J."/>
            <person name="Yu J.-H."/>
            <person name="Zhou M."/>
            <person name="Andersen M.R."/>
            <person name="Archer D.B."/>
            <person name="Baker S.E."/>
            <person name="Benoit I."/>
            <person name="Brakhage A.A."/>
            <person name="Braus G.H."/>
            <person name="Fischer R."/>
            <person name="Frisvad J.C."/>
            <person name="Goldman G.H."/>
            <person name="Houbraken J."/>
            <person name="Oakley B."/>
            <person name="Pocsi I."/>
            <person name="Scazzocchio C."/>
            <person name="Seiboth B."/>
            <person name="vanKuyk P.A."/>
            <person name="Wortman J."/>
            <person name="Dyer P.S."/>
            <person name="Grigoriev I.V."/>
        </authorList>
    </citation>
    <scope>NUCLEOTIDE SEQUENCE [LARGE SCALE GENOMIC DNA]</scope>
    <source>
        <strain evidence="2">CBS 506.65</strain>
    </source>
</reference>